<evidence type="ECO:0000313" key="1">
    <source>
        <dbReference type="EMBL" id="GGZ82270.1"/>
    </source>
</evidence>
<keyword evidence="2" id="KW-1185">Reference proteome</keyword>
<dbReference type="RefSeq" id="WP_190057013.1">
    <property type="nucleotide sequence ID" value="NZ_BMWH01000005.1"/>
</dbReference>
<protein>
    <submittedName>
        <fullName evidence="1">Uncharacterized protein</fullName>
    </submittedName>
</protein>
<comment type="caution">
    <text evidence="1">The sequence shown here is derived from an EMBL/GenBank/DDBJ whole genome shotgun (WGS) entry which is preliminary data.</text>
</comment>
<reference evidence="1" key="2">
    <citation type="submission" date="2020-09" db="EMBL/GenBank/DDBJ databases">
        <authorList>
            <person name="Sun Q."/>
            <person name="Ohkuma M."/>
        </authorList>
    </citation>
    <scope>NUCLEOTIDE SEQUENCE</scope>
    <source>
        <strain evidence="1">JCM 5016</strain>
    </source>
</reference>
<organism evidence="1 2">
    <name type="scientific">Streptomyces echinoruber</name>
    <dbReference type="NCBI Taxonomy" id="68898"/>
    <lineage>
        <taxon>Bacteria</taxon>
        <taxon>Bacillati</taxon>
        <taxon>Actinomycetota</taxon>
        <taxon>Actinomycetes</taxon>
        <taxon>Kitasatosporales</taxon>
        <taxon>Streptomycetaceae</taxon>
        <taxon>Streptomyces</taxon>
    </lineage>
</organism>
<dbReference type="EMBL" id="BMWH01000005">
    <property type="protein sequence ID" value="GGZ82270.1"/>
    <property type="molecule type" value="Genomic_DNA"/>
</dbReference>
<dbReference type="Proteomes" id="UP000623010">
    <property type="component" value="Unassembled WGS sequence"/>
</dbReference>
<name>A0A918V8U8_9ACTN</name>
<sequence>MADRSYPLEQMTTYVGASEAEEKFPDLLDSCVWALTDLFLDASVPGPPSRPADGRLTG</sequence>
<evidence type="ECO:0000313" key="2">
    <source>
        <dbReference type="Proteomes" id="UP000623010"/>
    </source>
</evidence>
<dbReference type="AlphaFoldDB" id="A0A918V8U8"/>
<proteinExistence type="predicted"/>
<accession>A0A918V8U8</accession>
<gene>
    <name evidence="1" type="ORF">GCM10010389_20270</name>
</gene>
<reference evidence="1" key="1">
    <citation type="journal article" date="2014" name="Int. J. Syst. Evol. Microbiol.">
        <title>Complete genome sequence of Corynebacterium casei LMG S-19264T (=DSM 44701T), isolated from a smear-ripened cheese.</title>
        <authorList>
            <consortium name="US DOE Joint Genome Institute (JGI-PGF)"/>
            <person name="Walter F."/>
            <person name="Albersmeier A."/>
            <person name="Kalinowski J."/>
            <person name="Ruckert C."/>
        </authorList>
    </citation>
    <scope>NUCLEOTIDE SEQUENCE</scope>
    <source>
        <strain evidence="1">JCM 5016</strain>
    </source>
</reference>